<sequence length="1087" mass="123238">MIREGYDDYRRHKQDQVENNKECLVLRGVWTKMKWESLKVGDFVSIKTKEWIPADLLLLHSKGEDGICYVETAALDGETNLKQRQALRETNLMLNSPEALAKFQGTVEVEPPNPDLYNFDGSITISHEKTLPLTQNQILLRGTILRNTPGVYGMVIYAGEETKLRMNASKNIRTKAPTMQRILNRVIIMVFSFVVFLSILYTIMSSVWEKQGINRWYTEYGVNPTTTFFGFVIVFNTMIPISLYVTMEIIKLAQVYFINNDRSMYHEETDTPAEARTSTLNEELGQVSYIFSDKTGTLTENIMILRKLSVHGKAFCHDSENFNKLSEGEPSASTPPKKEVSPFLVAPSTNLRLKASSQSRKSLCDVNFSMIAPIAPSHHRCNSLDSTKSTKVSMKTTMDLLNLIRHQPNSSFGRGARFFLLSVALCHTCVTESDMKTGEIFYQASSPDEFALLMAAKELGYVFINRSLGTVSLRFNDIPDDAATTNDDSTSTGVYKVLNVLEFSSERKRMSVIYQLPDGRICLLCKGADNVVLERLKENLNEKGSADNECPEIHQNSHHRSHDGKWLLEKTRQHIQDFSIDGLRTLLYAHRYIDKEEYDRWNELFQEASNSVTERRGRLEKVAELIETDLKITGATGIEDRLQNGVPETIESLRTAGIKVWMLTGDKRETATNIGYSCSLIKNHSIIINIDLSVNLSEMLEKWLKDVRKGRVEHVVAIIDGKTLMSIEQESDLLDIFVELCVLCETVICCRVNSGQKALVVQVVRRKLKDEAVTLAIGDGGNDIAMIQEAHVGIGITGREGLQAARASDYSIAQFRFLENLLFVHGRWSYVRISKFVLGTFYKCTCFYSTQGIFQIFTGFSGTSLYEQWTLAFYNTLFSSLPVLVIGIFEKDLNEKTLLSIPELYRRGQRNMEFNVQTFLAWMLGGLYHASVIVLVPTLLHEYFVNNQQAQSPQLFEFNSVCMRGIRGNNKNCVLGMPQLDNNDTCDIIPNIIHVPVYSVKGTFQNLAVNPKFWVLLLLTVSTALIPSLIITTVRKMVMPSDVDFYQEVEKDEKRLEDDEIDEVDGKICEKIVVIKNEGEEITKRFA</sequence>
<accession>A0ACA9KXQ6</accession>
<gene>
    <name evidence="1" type="ORF">ACOLOM_LOCUS2585</name>
</gene>
<proteinExistence type="predicted"/>
<reference evidence="1" key="1">
    <citation type="submission" date="2021-06" db="EMBL/GenBank/DDBJ databases">
        <authorList>
            <person name="Kallberg Y."/>
            <person name="Tangrot J."/>
            <person name="Rosling A."/>
        </authorList>
    </citation>
    <scope>NUCLEOTIDE SEQUENCE</scope>
    <source>
        <strain evidence="1">CL356</strain>
    </source>
</reference>
<keyword evidence="2" id="KW-1185">Reference proteome</keyword>
<evidence type="ECO:0000313" key="2">
    <source>
        <dbReference type="Proteomes" id="UP000789525"/>
    </source>
</evidence>
<dbReference type="EMBL" id="CAJVPT010003439">
    <property type="protein sequence ID" value="CAG8495949.1"/>
    <property type="molecule type" value="Genomic_DNA"/>
</dbReference>
<organism evidence="1 2">
    <name type="scientific">Acaulospora colombiana</name>
    <dbReference type="NCBI Taxonomy" id="27376"/>
    <lineage>
        <taxon>Eukaryota</taxon>
        <taxon>Fungi</taxon>
        <taxon>Fungi incertae sedis</taxon>
        <taxon>Mucoromycota</taxon>
        <taxon>Glomeromycotina</taxon>
        <taxon>Glomeromycetes</taxon>
        <taxon>Diversisporales</taxon>
        <taxon>Acaulosporaceae</taxon>
        <taxon>Acaulospora</taxon>
    </lineage>
</organism>
<comment type="caution">
    <text evidence="1">The sequence shown here is derived from an EMBL/GenBank/DDBJ whole genome shotgun (WGS) entry which is preliminary data.</text>
</comment>
<name>A0ACA9KXQ6_9GLOM</name>
<protein>
    <submittedName>
        <fullName evidence="1">17296_t:CDS:1</fullName>
    </submittedName>
</protein>
<dbReference type="Proteomes" id="UP000789525">
    <property type="component" value="Unassembled WGS sequence"/>
</dbReference>
<evidence type="ECO:0000313" key="1">
    <source>
        <dbReference type="EMBL" id="CAG8495949.1"/>
    </source>
</evidence>